<sequence length="60" mass="6531">MIIRTSPQYPPIPVRDFDWQAYEPGYEPGDALGHGATEEQAIAELLAALELPADTAYTIG</sequence>
<name>A0A6J5LFI1_9CAUD</name>
<dbReference type="EMBL" id="LR796253">
    <property type="protein sequence ID" value="CAB4131837.1"/>
    <property type="molecule type" value="Genomic_DNA"/>
</dbReference>
<organism evidence="1">
    <name type="scientific">uncultured Caudovirales phage</name>
    <dbReference type="NCBI Taxonomy" id="2100421"/>
    <lineage>
        <taxon>Viruses</taxon>
        <taxon>Duplodnaviria</taxon>
        <taxon>Heunggongvirae</taxon>
        <taxon>Uroviricota</taxon>
        <taxon>Caudoviricetes</taxon>
        <taxon>Peduoviridae</taxon>
        <taxon>Maltschvirus</taxon>
        <taxon>Maltschvirus maltsch</taxon>
    </lineage>
</organism>
<accession>A0A6J5LFI1</accession>
<protein>
    <submittedName>
        <fullName evidence="1">Uncharacterized protein</fullName>
    </submittedName>
</protein>
<gene>
    <name evidence="1" type="ORF">UFOVP125_47</name>
</gene>
<evidence type="ECO:0000313" key="1">
    <source>
        <dbReference type="EMBL" id="CAB4131837.1"/>
    </source>
</evidence>
<reference evidence="1" key="1">
    <citation type="submission" date="2020-04" db="EMBL/GenBank/DDBJ databases">
        <authorList>
            <person name="Chiriac C."/>
            <person name="Salcher M."/>
            <person name="Ghai R."/>
            <person name="Kavagutti S V."/>
        </authorList>
    </citation>
    <scope>NUCLEOTIDE SEQUENCE</scope>
</reference>
<proteinExistence type="predicted"/>